<evidence type="ECO:0000313" key="1">
    <source>
        <dbReference type="EMBL" id="MEU3782694.1"/>
    </source>
</evidence>
<accession>A0ABV2ZJF6</accession>
<reference evidence="1 2" key="1">
    <citation type="submission" date="2024-06" db="EMBL/GenBank/DDBJ databases">
        <title>The Natural Products Discovery Center: Release of the First 8490 Sequenced Strains for Exploring Actinobacteria Biosynthetic Diversity.</title>
        <authorList>
            <person name="Kalkreuter E."/>
            <person name="Kautsar S.A."/>
            <person name="Yang D."/>
            <person name="Bader C.D."/>
            <person name="Teijaro C.N."/>
            <person name="Fluegel L."/>
            <person name="Davis C.M."/>
            <person name="Simpson J.R."/>
            <person name="Lauterbach L."/>
            <person name="Steele A.D."/>
            <person name="Gui C."/>
            <person name="Meng S."/>
            <person name="Li G."/>
            <person name="Viehrig K."/>
            <person name="Ye F."/>
            <person name="Su P."/>
            <person name="Kiefer A.F."/>
            <person name="Nichols A."/>
            <person name="Cepeda A.J."/>
            <person name="Yan W."/>
            <person name="Fan B."/>
            <person name="Jiang Y."/>
            <person name="Adhikari A."/>
            <person name="Zheng C.-J."/>
            <person name="Schuster L."/>
            <person name="Cowan T.M."/>
            <person name="Smanski M.J."/>
            <person name="Chevrette M.G."/>
            <person name="De Carvalho L.P.S."/>
            <person name="Shen B."/>
        </authorList>
    </citation>
    <scope>NUCLEOTIDE SEQUENCE [LARGE SCALE GENOMIC DNA]</scope>
    <source>
        <strain evidence="1 2">NPDC033843</strain>
    </source>
</reference>
<comment type="caution">
    <text evidence="1">The sequence shown here is derived from an EMBL/GenBank/DDBJ whole genome shotgun (WGS) entry which is preliminary data.</text>
</comment>
<evidence type="ECO:0000313" key="2">
    <source>
        <dbReference type="Proteomes" id="UP001550739"/>
    </source>
</evidence>
<proteinExistence type="predicted"/>
<dbReference type="RefSeq" id="WP_361703527.1">
    <property type="nucleotide sequence ID" value="NZ_JBEZVE010000009.1"/>
</dbReference>
<gene>
    <name evidence="1" type="ORF">AB0E89_19340</name>
</gene>
<name>A0ABV2ZJF6_9ACTN</name>
<sequence length="134" mass="15048">MSYDLEEADRTIEAALARMPRRTGAEDFAELQAARRAAEAAPWPEPTIIPMPDFPFMWPHPLAGTVRFPCTLGCGWHHDEQPGLDAATERLVLPLDPEQLDQALTAQAETRAEAFRARVEGAIADHFEQEHFDR</sequence>
<organism evidence="1 2">
    <name type="scientific">Streptomyces sp. 900129855</name>
    <dbReference type="NCBI Taxonomy" id="3155129"/>
    <lineage>
        <taxon>Bacteria</taxon>
        <taxon>Bacillati</taxon>
        <taxon>Actinomycetota</taxon>
        <taxon>Actinomycetes</taxon>
        <taxon>Kitasatosporales</taxon>
        <taxon>Streptomycetaceae</taxon>
        <taxon>Streptomyces</taxon>
    </lineage>
</organism>
<protein>
    <submittedName>
        <fullName evidence="1">Uncharacterized protein</fullName>
    </submittedName>
</protein>
<keyword evidence="2" id="KW-1185">Reference proteome</keyword>
<dbReference type="Proteomes" id="UP001550739">
    <property type="component" value="Unassembled WGS sequence"/>
</dbReference>
<dbReference type="EMBL" id="JBEZVE010000009">
    <property type="protein sequence ID" value="MEU3782694.1"/>
    <property type="molecule type" value="Genomic_DNA"/>
</dbReference>